<feature type="binding site" evidence="5">
    <location>
        <position position="155"/>
    </location>
    <ligand>
        <name>AMP</name>
        <dbReference type="ChEBI" id="CHEBI:456215"/>
    </ligand>
</feature>
<evidence type="ECO:0000256" key="3">
    <source>
        <dbReference type="ARBA" id="ARBA00022741"/>
    </source>
</evidence>
<feature type="binding site" evidence="5">
    <location>
        <position position="144"/>
    </location>
    <ligand>
        <name>AMP</name>
        <dbReference type="ChEBI" id="CHEBI:456215"/>
    </ligand>
</feature>
<reference evidence="8 9" key="1">
    <citation type="submission" date="2015-11" db="EMBL/GenBank/DDBJ databases">
        <title>Genomic analysis of 38 Legionella species identifies large and diverse effector repertoires.</title>
        <authorList>
            <person name="Burstein D."/>
            <person name="Amaro F."/>
            <person name="Zusman T."/>
            <person name="Lifshitz Z."/>
            <person name="Cohen O."/>
            <person name="Gilbert J.A."/>
            <person name="Pupko T."/>
            <person name="Shuman H.A."/>
            <person name="Segal G."/>
        </authorList>
    </citation>
    <scope>NUCLEOTIDE SEQUENCE [LARGE SCALE GENOMIC DNA]</scope>
    <source>
        <strain evidence="8 9">CDC#1442-AUS-E</strain>
    </source>
</reference>
<evidence type="ECO:0000313" key="9">
    <source>
        <dbReference type="Proteomes" id="UP000054618"/>
    </source>
</evidence>
<keyword evidence="4 5" id="KW-0418">Kinase</keyword>
<sequence length="218" mass="25007">MIKTLFFRFIYSFMRPFFFRKSANIILLMGGPATGKTTVAKHFPEFPHISTGDLFRRHFQNEPFKGVELKSLMNKGGLLPDKLVIKALLAQPCLWKSNTVFLDGFPRNPRQLDYFFKYFGQPAALIYLNAKESTMVKNLMERGRPDDNKEAIQARIDYFKSTTQPMIDSLLKTRINSLVLDGDADPFGLVLENTRTFLMQHKFHPGVGPQFAVESFSI</sequence>
<evidence type="ECO:0000256" key="2">
    <source>
        <dbReference type="ARBA" id="ARBA00022727"/>
    </source>
</evidence>
<keyword evidence="5" id="KW-0963">Cytoplasm</keyword>
<comment type="caution">
    <text evidence="8">The sequence shown here is derived from an EMBL/GenBank/DDBJ whole genome shotgun (WGS) entry which is preliminary data.</text>
</comment>
<comment type="pathway">
    <text evidence="5">Purine metabolism; AMP biosynthesis via salvage pathway; AMP from ADP: step 1/1.</text>
</comment>
<comment type="subunit">
    <text evidence="5 7">Monomer.</text>
</comment>
<dbReference type="InterPro" id="IPR027417">
    <property type="entry name" value="P-loop_NTPase"/>
</dbReference>
<dbReference type="GO" id="GO:0005737">
    <property type="term" value="C:cytoplasm"/>
    <property type="evidence" value="ECO:0007669"/>
    <property type="project" value="UniProtKB-SubCell"/>
</dbReference>
<dbReference type="GO" id="GO:0004017">
    <property type="term" value="F:AMP kinase activity"/>
    <property type="evidence" value="ECO:0007669"/>
    <property type="project" value="UniProtKB-UniRule"/>
</dbReference>
<dbReference type="Proteomes" id="UP000054618">
    <property type="component" value="Unassembled WGS sequence"/>
</dbReference>
<comment type="similarity">
    <text evidence="5 6">Belongs to the adenylate kinase family.</text>
</comment>
<keyword evidence="1 5" id="KW-0808">Transferase</keyword>
<accession>A0A0W0Y514</accession>
<feature type="binding site" evidence="5">
    <location>
        <position position="111"/>
    </location>
    <ligand>
        <name>AMP</name>
        <dbReference type="ChEBI" id="CHEBI:456215"/>
    </ligand>
</feature>
<dbReference type="InterPro" id="IPR000850">
    <property type="entry name" value="Adenylat/UMP-CMP_kin"/>
</dbReference>
<feature type="binding site" evidence="5">
    <location>
        <begin position="33"/>
        <end position="38"/>
    </location>
    <ligand>
        <name>ATP</name>
        <dbReference type="ChEBI" id="CHEBI:30616"/>
    </ligand>
</feature>
<dbReference type="EMBL" id="LNYS01000006">
    <property type="protein sequence ID" value="KTD51759.1"/>
    <property type="molecule type" value="Genomic_DNA"/>
</dbReference>
<organism evidence="8 9">
    <name type="scientific">Legionella quinlivanii</name>
    <dbReference type="NCBI Taxonomy" id="45073"/>
    <lineage>
        <taxon>Bacteria</taxon>
        <taxon>Pseudomonadati</taxon>
        <taxon>Pseudomonadota</taxon>
        <taxon>Gammaproteobacteria</taxon>
        <taxon>Legionellales</taxon>
        <taxon>Legionellaceae</taxon>
        <taxon>Legionella</taxon>
    </lineage>
</organism>
<comment type="catalytic activity">
    <reaction evidence="5 7">
        <text>AMP + ATP = 2 ADP</text>
        <dbReference type="Rhea" id="RHEA:12973"/>
        <dbReference type="ChEBI" id="CHEBI:30616"/>
        <dbReference type="ChEBI" id="CHEBI:456215"/>
        <dbReference type="ChEBI" id="CHEBI:456216"/>
        <dbReference type="EC" id="2.7.4.3"/>
    </reaction>
</comment>
<dbReference type="GO" id="GO:0005524">
    <property type="term" value="F:ATP binding"/>
    <property type="evidence" value="ECO:0007669"/>
    <property type="project" value="UniProtKB-UniRule"/>
</dbReference>
<evidence type="ECO:0000313" key="8">
    <source>
        <dbReference type="EMBL" id="KTD51759.1"/>
    </source>
</evidence>
<feature type="region of interest" description="NMP" evidence="5">
    <location>
        <begin position="50"/>
        <end position="79"/>
    </location>
</feature>
<dbReference type="RefSeq" id="WP_083499163.1">
    <property type="nucleotide sequence ID" value="NZ_UGOX01000001.1"/>
</dbReference>
<evidence type="ECO:0000256" key="7">
    <source>
        <dbReference type="RuleBase" id="RU003331"/>
    </source>
</evidence>
<dbReference type="Pfam" id="PF00406">
    <property type="entry name" value="ADK"/>
    <property type="match status" value="1"/>
</dbReference>
<name>A0A0W0Y514_9GAMM</name>
<feature type="binding site" evidence="5">
    <location>
        <position position="51"/>
    </location>
    <ligand>
        <name>AMP</name>
        <dbReference type="ChEBI" id="CHEBI:456215"/>
    </ligand>
</feature>
<dbReference type="EC" id="2.7.4.3" evidence="5 7"/>
<feature type="binding site" evidence="5">
    <location>
        <position position="56"/>
    </location>
    <ligand>
        <name>AMP</name>
        <dbReference type="ChEBI" id="CHEBI:456215"/>
    </ligand>
</feature>
<dbReference type="PATRIC" id="fig|45073.5.peg.635"/>
<dbReference type="OrthoDB" id="5638848at2"/>
<protein>
    <recommendedName>
        <fullName evidence="5 7">Adenylate kinase</fullName>
        <shortName evidence="5">AK</shortName>
        <ecNumber evidence="5 7">2.7.4.3</ecNumber>
    </recommendedName>
    <alternativeName>
        <fullName evidence="5">ATP-AMP transphosphorylase</fullName>
    </alternativeName>
    <alternativeName>
        <fullName evidence="5">ATP:AMP phosphotransferase</fullName>
    </alternativeName>
    <alternativeName>
        <fullName evidence="5">Adenylate monophosphate kinase</fullName>
    </alternativeName>
</protein>
<dbReference type="SUPFAM" id="SSF52540">
    <property type="entry name" value="P-loop containing nucleoside triphosphate hydrolases"/>
    <property type="match status" value="1"/>
</dbReference>
<dbReference type="AlphaFoldDB" id="A0A0W0Y514"/>
<evidence type="ECO:0000256" key="4">
    <source>
        <dbReference type="ARBA" id="ARBA00022777"/>
    </source>
</evidence>
<gene>
    <name evidence="8" type="primary">adk_1</name>
    <name evidence="5" type="synonym">adk</name>
    <name evidence="8" type="ORF">Lqui_0603</name>
</gene>
<feature type="binding site" evidence="5">
    <location>
        <begin position="77"/>
        <end position="79"/>
    </location>
    <ligand>
        <name>AMP</name>
        <dbReference type="ChEBI" id="CHEBI:456215"/>
    </ligand>
</feature>
<comment type="caution">
    <text evidence="5">Lacks conserved residue(s) required for the propagation of feature annotation.</text>
</comment>
<proteinExistence type="inferred from homology"/>
<dbReference type="HAMAP" id="MF_00235">
    <property type="entry name" value="Adenylate_kinase_Adk"/>
    <property type="match status" value="1"/>
</dbReference>
<keyword evidence="3 5" id="KW-0547">Nucleotide-binding</keyword>
<dbReference type="GO" id="GO:0044209">
    <property type="term" value="P:AMP salvage"/>
    <property type="evidence" value="ECO:0007669"/>
    <property type="project" value="UniProtKB-UniRule"/>
</dbReference>
<keyword evidence="2 5" id="KW-0545">Nucleotide biosynthesis</keyword>
<dbReference type="PRINTS" id="PR00094">
    <property type="entry name" value="ADENYLTKNASE"/>
</dbReference>
<feature type="binding site" evidence="5">
    <location>
        <begin position="104"/>
        <end position="107"/>
    </location>
    <ligand>
        <name>AMP</name>
        <dbReference type="ChEBI" id="CHEBI:456215"/>
    </ligand>
</feature>
<keyword evidence="5 7" id="KW-0067">ATP-binding</keyword>
<dbReference type="PANTHER" id="PTHR23359">
    <property type="entry name" value="NUCLEOTIDE KINASE"/>
    <property type="match status" value="1"/>
</dbReference>
<comment type="domain">
    <text evidence="5">Consists of three domains, a large central CORE domain and two small peripheral domains, NMPbind and LID, which undergo movements during catalysis. The LID domain closes over the site of phosphoryl transfer upon ATP binding. Assembling and dissambling the active center during each catalytic cycle provides an effective means to prevent ATP hydrolysis.</text>
</comment>
<keyword evidence="9" id="KW-1185">Reference proteome</keyword>
<evidence type="ECO:0000256" key="6">
    <source>
        <dbReference type="RuleBase" id="RU003330"/>
    </source>
</evidence>
<feature type="binding site" evidence="5">
    <location>
        <position position="142"/>
    </location>
    <ligand>
        <name>ATP</name>
        <dbReference type="ChEBI" id="CHEBI:30616"/>
    </ligand>
</feature>
<dbReference type="UniPathway" id="UPA00588">
    <property type="reaction ID" value="UER00649"/>
</dbReference>
<feature type="binding site" evidence="5">
    <location>
        <position position="184"/>
    </location>
    <ligand>
        <name>ATP</name>
        <dbReference type="ChEBI" id="CHEBI:30616"/>
    </ligand>
</feature>
<dbReference type="STRING" id="45073.Lqui_0603"/>
<evidence type="ECO:0000256" key="5">
    <source>
        <dbReference type="HAMAP-Rule" id="MF_00235"/>
    </source>
</evidence>
<comment type="subcellular location">
    <subcellularLocation>
        <location evidence="5 7">Cytoplasm</location>
    </subcellularLocation>
</comment>
<dbReference type="CDD" id="cd01428">
    <property type="entry name" value="ADK"/>
    <property type="match status" value="1"/>
</dbReference>
<evidence type="ECO:0000256" key="1">
    <source>
        <dbReference type="ARBA" id="ARBA00022679"/>
    </source>
</evidence>
<comment type="function">
    <text evidence="5">Catalyzes the reversible transfer of the terminal phosphate group between ATP and AMP. Plays an important role in cellular energy homeostasis and in adenine nucleotide metabolism.</text>
</comment>
<dbReference type="Gene3D" id="3.40.50.300">
    <property type="entry name" value="P-loop containing nucleotide triphosphate hydrolases"/>
    <property type="match status" value="1"/>
</dbReference>